<proteinExistence type="predicted"/>
<reference evidence="1 2" key="1">
    <citation type="submission" date="2023-07" db="EMBL/GenBank/DDBJ databases">
        <title>Closed genoem sequence of Methanosarcinaceae archaeon Ac7.</title>
        <authorList>
            <person name="Poehlein A."/>
            <person name="Protasov E."/>
            <person name="Platt K."/>
            <person name="Reeh H."/>
            <person name="Daniel R."/>
            <person name="Brune A."/>
        </authorList>
    </citation>
    <scope>NUCLEOTIDE SEQUENCE [LARGE SCALE GENOMIC DNA]</scope>
    <source>
        <strain evidence="1 2">Ac7</strain>
    </source>
</reference>
<evidence type="ECO:0000313" key="1">
    <source>
        <dbReference type="EMBL" id="WNY25519.1"/>
    </source>
</evidence>
<keyword evidence="2" id="KW-1185">Reference proteome</keyword>
<protein>
    <submittedName>
        <fullName evidence="1">Uncharacterized protein</fullName>
    </submittedName>
</protein>
<dbReference type="AlphaFoldDB" id="A0AA96ZUE7"/>
<accession>A0AA96ZUE7</accession>
<name>A0AA96ZUE7_9EURY</name>
<dbReference type="EMBL" id="CP131060">
    <property type="protein sequence ID" value="WNY25519.1"/>
    <property type="molecule type" value="Genomic_DNA"/>
</dbReference>
<evidence type="ECO:0000313" key="2">
    <source>
        <dbReference type="Proteomes" id="UP001303587"/>
    </source>
</evidence>
<organism evidence="1 2">
    <name type="scientific">Methanolapillus millepedarum</name>
    <dbReference type="NCBI Taxonomy" id="3028296"/>
    <lineage>
        <taxon>Archaea</taxon>
        <taxon>Methanobacteriati</taxon>
        <taxon>Methanobacteriota</taxon>
        <taxon>Stenosarchaea group</taxon>
        <taxon>Methanomicrobia</taxon>
        <taxon>Methanosarcinales</taxon>
        <taxon>Methanosarcinaceae</taxon>
        <taxon>Methanolapillus</taxon>
    </lineage>
</organism>
<gene>
    <name evidence="1" type="ORF">MsAc7_10710</name>
</gene>
<dbReference type="Proteomes" id="UP001303587">
    <property type="component" value="Chromosome"/>
</dbReference>
<sequence length="45" mass="5097">MLMFSSFFMLRSETGEMNYSIAGSIYSIGRSTKLSGPFFKSFLTQ</sequence>